<dbReference type="InterPro" id="IPR050488">
    <property type="entry name" value="Ig_Fc_receptor"/>
</dbReference>
<dbReference type="OMA" id="EWIYKWY"/>
<feature type="domain" description="Ig-like" evidence="6">
    <location>
        <begin position="628"/>
        <end position="707"/>
    </location>
</feature>
<evidence type="ECO:0000256" key="4">
    <source>
        <dbReference type="SAM" id="Phobius"/>
    </source>
</evidence>
<feature type="domain" description="Ig-like" evidence="6">
    <location>
        <begin position="816"/>
        <end position="901"/>
    </location>
</feature>
<dbReference type="GO" id="GO:0006955">
    <property type="term" value="P:immune response"/>
    <property type="evidence" value="ECO:0007669"/>
    <property type="project" value="TreeGrafter"/>
</dbReference>
<dbReference type="InterPro" id="IPR007110">
    <property type="entry name" value="Ig-like_dom"/>
</dbReference>
<dbReference type="InterPro" id="IPR003598">
    <property type="entry name" value="Ig_sub2"/>
</dbReference>
<keyword evidence="8" id="KW-1185">Reference proteome</keyword>
<evidence type="ECO:0000256" key="3">
    <source>
        <dbReference type="SAM" id="MobiDB-lite"/>
    </source>
</evidence>
<dbReference type="GeneID" id="111218923"/>
<dbReference type="Ensembl" id="ENSSDUT00000020359.1">
    <property type="protein sequence ID" value="ENSSDUP00000020006.1"/>
    <property type="gene ID" value="ENSSDUG00000014556.1"/>
</dbReference>
<reference evidence="7" key="2">
    <citation type="submission" date="2025-09" db="UniProtKB">
        <authorList>
            <consortium name="Ensembl"/>
        </authorList>
    </citation>
    <scope>IDENTIFICATION</scope>
</reference>
<dbReference type="PANTHER" id="PTHR11481:SF112">
    <property type="entry name" value="FC RECEPTOR-LIKE PROTEIN 4-RELATED"/>
    <property type="match status" value="1"/>
</dbReference>
<dbReference type="GO" id="GO:0004888">
    <property type="term" value="F:transmembrane signaling receptor activity"/>
    <property type="evidence" value="ECO:0007669"/>
    <property type="project" value="TreeGrafter"/>
</dbReference>
<dbReference type="SUPFAM" id="SSF48726">
    <property type="entry name" value="Immunoglobulin"/>
    <property type="match status" value="8"/>
</dbReference>
<dbReference type="Proteomes" id="UP000261420">
    <property type="component" value="Unplaced"/>
</dbReference>
<protein>
    <submittedName>
        <fullName evidence="7">Titin-like</fullName>
    </submittedName>
</protein>
<feature type="domain" description="Ig-like" evidence="6">
    <location>
        <begin position="163"/>
        <end position="249"/>
    </location>
</feature>
<evidence type="ECO:0000313" key="8">
    <source>
        <dbReference type="Proteomes" id="UP000261420"/>
    </source>
</evidence>
<keyword evidence="4" id="KW-0472">Membrane</keyword>
<dbReference type="CDD" id="cd00096">
    <property type="entry name" value="Ig"/>
    <property type="match status" value="5"/>
</dbReference>
<dbReference type="RefSeq" id="XP_022597127.1">
    <property type="nucleotide sequence ID" value="XM_022741406.1"/>
</dbReference>
<evidence type="ECO:0000313" key="7">
    <source>
        <dbReference type="Ensembl" id="ENSSDUP00000020006.1"/>
    </source>
</evidence>
<accession>A0A3B4UMT0</accession>
<evidence type="ECO:0000256" key="1">
    <source>
        <dbReference type="ARBA" id="ARBA00022729"/>
    </source>
</evidence>
<evidence type="ECO:0000256" key="2">
    <source>
        <dbReference type="ARBA" id="ARBA00023157"/>
    </source>
</evidence>
<feature type="domain" description="Ig-like" evidence="6">
    <location>
        <begin position="68"/>
        <end position="155"/>
    </location>
</feature>
<dbReference type="Pfam" id="PF13895">
    <property type="entry name" value="Ig_2"/>
    <property type="match status" value="4"/>
</dbReference>
<proteinExistence type="predicted"/>
<dbReference type="Pfam" id="PF13927">
    <property type="entry name" value="Ig_3"/>
    <property type="match status" value="5"/>
</dbReference>
<dbReference type="AlphaFoldDB" id="A0A3B4UMT0"/>
<keyword evidence="4" id="KW-0812">Transmembrane</keyword>
<dbReference type="InterPro" id="IPR003599">
    <property type="entry name" value="Ig_sub"/>
</dbReference>
<feature type="compositionally biased region" description="Polar residues" evidence="3">
    <location>
        <begin position="1077"/>
        <end position="1091"/>
    </location>
</feature>
<dbReference type="InterPro" id="IPR013783">
    <property type="entry name" value="Ig-like_fold"/>
</dbReference>
<name>A0A3B4UMT0_SERDU</name>
<dbReference type="GO" id="GO:0009897">
    <property type="term" value="C:external side of plasma membrane"/>
    <property type="evidence" value="ECO:0007669"/>
    <property type="project" value="TreeGrafter"/>
</dbReference>
<keyword evidence="4" id="KW-1133">Transmembrane helix</keyword>
<feature type="domain" description="Ig-like" evidence="6">
    <location>
        <begin position="442"/>
        <end position="532"/>
    </location>
</feature>
<organism evidence="7 8">
    <name type="scientific">Seriola dumerili</name>
    <name type="common">Greater amberjack</name>
    <name type="synonym">Caranx dumerili</name>
    <dbReference type="NCBI Taxonomy" id="41447"/>
    <lineage>
        <taxon>Eukaryota</taxon>
        <taxon>Metazoa</taxon>
        <taxon>Chordata</taxon>
        <taxon>Craniata</taxon>
        <taxon>Vertebrata</taxon>
        <taxon>Euteleostomi</taxon>
        <taxon>Actinopterygii</taxon>
        <taxon>Neopterygii</taxon>
        <taxon>Teleostei</taxon>
        <taxon>Neoteleostei</taxon>
        <taxon>Acanthomorphata</taxon>
        <taxon>Carangaria</taxon>
        <taxon>Carangiformes</taxon>
        <taxon>Carangidae</taxon>
        <taxon>Seriola</taxon>
    </lineage>
</organism>
<feature type="region of interest" description="Disordered" evidence="3">
    <location>
        <begin position="1067"/>
        <end position="1114"/>
    </location>
</feature>
<feature type="domain" description="Ig-like" evidence="6">
    <location>
        <begin position="538"/>
        <end position="613"/>
    </location>
</feature>
<feature type="transmembrane region" description="Helical" evidence="4">
    <location>
        <begin position="1001"/>
        <end position="1026"/>
    </location>
</feature>
<feature type="domain" description="Ig-like" evidence="6">
    <location>
        <begin position="906"/>
        <end position="973"/>
    </location>
</feature>
<feature type="domain" description="Ig-like" evidence="6">
    <location>
        <begin position="353"/>
        <end position="433"/>
    </location>
</feature>
<dbReference type="SMART" id="SM00408">
    <property type="entry name" value="IGc2"/>
    <property type="match status" value="9"/>
</dbReference>
<keyword evidence="2" id="KW-1015">Disulfide bond</keyword>
<dbReference type="GO" id="GO:0007166">
    <property type="term" value="P:cell surface receptor signaling pathway"/>
    <property type="evidence" value="ECO:0007669"/>
    <property type="project" value="TreeGrafter"/>
</dbReference>
<feature type="domain" description="Ig-like" evidence="6">
    <location>
        <begin position="718"/>
        <end position="808"/>
    </location>
</feature>
<dbReference type="PROSITE" id="PS50835">
    <property type="entry name" value="IG_LIKE"/>
    <property type="match status" value="10"/>
</dbReference>
<reference evidence="7" key="1">
    <citation type="submission" date="2025-08" db="UniProtKB">
        <authorList>
            <consortium name="Ensembl"/>
        </authorList>
    </citation>
    <scope>IDENTIFICATION</scope>
</reference>
<feature type="chain" id="PRO_5017466735" evidence="5">
    <location>
        <begin position="35"/>
        <end position="1114"/>
    </location>
</feature>
<dbReference type="KEGG" id="sdu:111218923"/>
<keyword evidence="1 5" id="KW-0732">Signal</keyword>
<dbReference type="InterPro" id="IPR036179">
    <property type="entry name" value="Ig-like_dom_sf"/>
</dbReference>
<dbReference type="Gene3D" id="2.60.40.10">
    <property type="entry name" value="Immunoglobulins"/>
    <property type="match status" value="10"/>
</dbReference>
<evidence type="ECO:0000259" key="6">
    <source>
        <dbReference type="PROSITE" id="PS50835"/>
    </source>
</evidence>
<dbReference type="STRING" id="41447.ENSSDUP00000020006"/>
<sequence>MTQLRNTASIGAAQWKMYLIKVFCVIYFTAVCAAQDPEDATEVYRSSFPTTVVPEMTEATTVYKPAIPSLQQQSAWLEVFPSEKVELSCVSGSSDLIITWYKNQELLKDANPNVSISADGSVLTITAATQMAGNYICKVHHKTKGGTTSSSNSLEVKVHANNPKLTMAQKPDFDKMYPGESVTFTCRVEEASGWEYLWSHNGSVIQAQNTPTYVINSIDHSNNGQYHCKAKRGKDPFYTEEGKKSLQVSDPPTPSLTLESTWWDVFEDELVLLRCEVGDTTWKYTFYKNEQQLSHDSLREQDSDEDGLFLNITSVTQTDKGEYACKAHHNSRKASSGFSNRINVMVYENTPEPTVSKDPDFNPMYVGEKVNFTCNVGVSSGWSYWWYKDGNDLSLPTTNKTISIHLSLSDGGKYSCQATRSGKTSTNHSAEISQEVHEIPVPSLKNMTQWLDVFPTESVKLSCRMAEGTGWRHTWYKDGQKVQADNIVSFDSDGATLSISSASDKHAGKYTCMGHLQDRFVRSSPSSELTLTVYDKKPSVTLTQDPEYKVMFPEESVSFSCHINVSTGWEYLWYKDATELVSEKKYSINSVKTLNGGSYTCKAKRGRNQVFISDSSQEIHLKVETQKPKTLMTRNPDVNKVYAGELVSFKCKVPGSSGWEYQLVKNGAELSYNSGFEIHNAGSSDSGTYECKAKRDKSTYYAEHSGTWNLQIVEIPVPSLTITTQWLDVFPSESVKFSCRMDGSSDWSYIWYKDGQKVQADNIVSFDSDQTTLSISSASASHRGQYTCSAKLKLKNRSVFSTNSSGLTLRVYDTKPRVTLMQHPEHDVMHTEDSVSFSCHVNVSSGWEYLWYKDGTPLAESENSHNISSVVRANTGSYSCQVKRGTNEVFQSDQSQAVRLNVNERPQAHIILLTGWSEVFATDSLVLKCEVRESTDMWNYTWFKEGKQIDLLDLPEKHTVTPQNDPNQSLYTCYGVRNGRPSYSKHSDFFKTKSLLLKRRLLLAISGLLFFGLIAVFLGCIVLRVLRKPADDDDKPEEENLFLTMAQMKDRTDAPCPLVEYITDASLNAPSKEVDENGTSCSETTPLPITTQEDKAVTTEGTEENNGGLVSFKQ</sequence>
<dbReference type="PANTHER" id="PTHR11481">
    <property type="entry name" value="IMMUNOGLOBULIN FC RECEPTOR"/>
    <property type="match status" value="1"/>
</dbReference>
<evidence type="ECO:0000256" key="5">
    <source>
        <dbReference type="SAM" id="SignalP"/>
    </source>
</evidence>
<feature type="domain" description="Ig-like" evidence="6">
    <location>
        <begin position="254"/>
        <end position="343"/>
    </location>
</feature>
<feature type="signal peptide" evidence="5">
    <location>
        <begin position="1"/>
        <end position="34"/>
    </location>
</feature>
<dbReference type="GeneTree" id="ENSGT00940000165428"/>
<dbReference type="SMART" id="SM00409">
    <property type="entry name" value="IG"/>
    <property type="match status" value="10"/>
</dbReference>